<comment type="cofactor">
    <cofactor evidence="1 6">
        <name>pyridoxal 5'-phosphate</name>
        <dbReference type="ChEBI" id="CHEBI:597326"/>
    </cofactor>
</comment>
<dbReference type="FunFam" id="3.40.640.10:FF:000006">
    <property type="entry name" value="5-aminolevulinate synthase, mitochondrial"/>
    <property type="match status" value="1"/>
</dbReference>
<evidence type="ECO:0000256" key="4">
    <source>
        <dbReference type="ARBA" id="ARBA00022898"/>
    </source>
</evidence>
<dbReference type="SUPFAM" id="SSF53383">
    <property type="entry name" value="PLP-dependent transferases"/>
    <property type="match status" value="1"/>
</dbReference>
<dbReference type="GO" id="GO:0048821">
    <property type="term" value="P:erythrocyte development"/>
    <property type="evidence" value="ECO:0007669"/>
    <property type="project" value="TreeGrafter"/>
</dbReference>
<dbReference type="OrthoDB" id="10263824at2759"/>
<evidence type="ECO:0000313" key="9">
    <source>
        <dbReference type="EMBL" id="CAF4159247.1"/>
    </source>
</evidence>
<evidence type="ECO:0000256" key="2">
    <source>
        <dbReference type="ARBA" id="ARBA00008392"/>
    </source>
</evidence>
<accession>A0A815EVV6</accession>
<dbReference type="CDD" id="cd06454">
    <property type="entry name" value="KBL_like"/>
    <property type="match status" value="1"/>
</dbReference>
<dbReference type="InterPro" id="IPR015421">
    <property type="entry name" value="PyrdxlP-dep_Trfase_major"/>
</dbReference>
<evidence type="ECO:0000313" key="10">
    <source>
        <dbReference type="Proteomes" id="UP000663829"/>
    </source>
</evidence>
<dbReference type="UniPathway" id="UPA00251">
    <property type="reaction ID" value="UER00375"/>
</dbReference>
<keyword evidence="3 6" id="KW-0808">Transferase</keyword>
<sequence length="587" mass="65740">MATVALKCPFLAQLTLQQVRNSAQHILNVGSTSCPYYSKLVRKNSVYTGTQHSETARPMPSMPYTHEEIMTVHKQIINEQKQSLAVKPMHELPKKQSTAAPKEPYPHSYGDIIISTECQDLQCPFLKKTPIMLKRTPLDEDTIEINENFGKTATVTTVEASKPKSFEYQAFFNEKIEEKKRDNSYRIFKRVQRQSGLFPQAEEKTDDDTRLITIWCSNDYLGLGQHPKLKRAVISTKCFLMYRDTVNMHGSGSGGTRNISGTTPLHDNLEKLLARLHQKEAALLFTSCYVANDTTLFTLAKLLPNCQIFSDSGNHASMIQGIRNSQVPKHIFRHNDIEHLEHLLKKIPQHVPKIVAFETVHSMDGSICDLESMIDVAHRYGSITFIDEVHAVGLYGENGAGVGERDQVLHKMDIISGKAFGSIGGYIASTSKMTDFIRSYGSGFIFTTSLPPTVLASATAAIEISMSDEGRYLRQKQQENVCELRSKLIDAGLPVMVAPSHIIPIHVGDAAIATELCNDLLSKYSLYIQSINYPTVERGTERLRIAPTPHHTSAMIDYLVQSLTHVWQNIGLQLTQDNERIATRQHG</sequence>
<organism evidence="8 10">
    <name type="scientific">Didymodactylos carnosus</name>
    <dbReference type="NCBI Taxonomy" id="1234261"/>
    <lineage>
        <taxon>Eukaryota</taxon>
        <taxon>Metazoa</taxon>
        <taxon>Spiralia</taxon>
        <taxon>Gnathifera</taxon>
        <taxon>Rotifera</taxon>
        <taxon>Eurotatoria</taxon>
        <taxon>Bdelloidea</taxon>
        <taxon>Philodinida</taxon>
        <taxon>Philodinidae</taxon>
        <taxon>Didymodactylos</taxon>
    </lineage>
</organism>
<dbReference type="EC" id="2.3.1.37" evidence="6"/>
<dbReference type="PROSITE" id="PS51257">
    <property type="entry name" value="PROKAR_LIPOPROTEIN"/>
    <property type="match status" value="1"/>
</dbReference>
<keyword evidence="10" id="KW-1185">Reference proteome</keyword>
<dbReference type="GO" id="GO:0003870">
    <property type="term" value="F:5-aminolevulinate synthase activity"/>
    <property type="evidence" value="ECO:0007669"/>
    <property type="project" value="UniProtKB-EC"/>
</dbReference>
<dbReference type="InterPro" id="IPR050087">
    <property type="entry name" value="AON_synthase_class-II"/>
</dbReference>
<dbReference type="NCBIfam" id="TIGR01821">
    <property type="entry name" value="5aminolev_synth"/>
    <property type="match status" value="1"/>
</dbReference>
<keyword evidence="4 6" id="KW-0663">Pyridoxal phosphate</keyword>
<dbReference type="GO" id="GO:0030170">
    <property type="term" value="F:pyridoxal phosphate binding"/>
    <property type="evidence" value="ECO:0007669"/>
    <property type="project" value="UniProtKB-UniRule"/>
</dbReference>
<dbReference type="InterPro" id="IPR015422">
    <property type="entry name" value="PyrdxlP-dep_Trfase_small"/>
</dbReference>
<dbReference type="Proteomes" id="UP000663829">
    <property type="component" value="Unassembled WGS sequence"/>
</dbReference>
<dbReference type="Gene3D" id="3.90.1150.10">
    <property type="entry name" value="Aspartate Aminotransferase, domain 1"/>
    <property type="match status" value="1"/>
</dbReference>
<comment type="caution">
    <text evidence="8">The sequence shown here is derived from an EMBL/GenBank/DDBJ whole genome shotgun (WGS) entry which is preliminary data.</text>
</comment>
<protein>
    <recommendedName>
        <fullName evidence="6">5-aminolevulinate synthase</fullName>
        <ecNumber evidence="6">2.3.1.37</ecNumber>
    </recommendedName>
    <alternativeName>
        <fullName evidence="6">5-aminolevulinic acid synthase</fullName>
    </alternativeName>
    <alternativeName>
        <fullName evidence="6">Delta-ALA synthase</fullName>
    </alternativeName>
    <alternativeName>
        <fullName evidence="6">Delta-aminolevulinate synthase</fullName>
    </alternativeName>
</protein>
<evidence type="ECO:0000256" key="1">
    <source>
        <dbReference type="ARBA" id="ARBA00001933"/>
    </source>
</evidence>
<name>A0A815EVV6_9BILA</name>
<evidence type="ECO:0000313" key="8">
    <source>
        <dbReference type="EMBL" id="CAF1316757.1"/>
    </source>
</evidence>
<dbReference type="PANTHER" id="PTHR13693:SF102">
    <property type="entry name" value="2-AMINO-3-KETOBUTYRATE COENZYME A LIGASE, MITOCHONDRIAL"/>
    <property type="match status" value="1"/>
</dbReference>
<dbReference type="InterPro" id="IPR010961">
    <property type="entry name" value="4pyrrol_synth_NH2levulA_synth"/>
</dbReference>
<evidence type="ECO:0000259" key="7">
    <source>
        <dbReference type="Pfam" id="PF00155"/>
    </source>
</evidence>
<dbReference type="GO" id="GO:0005739">
    <property type="term" value="C:mitochondrion"/>
    <property type="evidence" value="ECO:0007669"/>
    <property type="project" value="TreeGrafter"/>
</dbReference>
<dbReference type="Gene3D" id="3.40.640.10">
    <property type="entry name" value="Type I PLP-dependent aspartate aminotransferase-like (Major domain)"/>
    <property type="match status" value="1"/>
</dbReference>
<proteinExistence type="inferred from homology"/>
<dbReference type="InterPro" id="IPR004839">
    <property type="entry name" value="Aminotransferase_I/II_large"/>
</dbReference>
<dbReference type="GO" id="GO:0042541">
    <property type="term" value="P:hemoglobin biosynthetic process"/>
    <property type="evidence" value="ECO:0007669"/>
    <property type="project" value="TreeGrafter"/>
</dbReference>
<dbReference type="PANTHER" id="PTHR13693">
    <property type="entry name" value="CLASS II AMINOTRANSFERASE/8-AMINO-7-OXONONANOATE SYNTHASE"/>
    <property type="match status" value="1"/>
</dbReference>
<dbReference type="AlphaFoldDB" id="A0A815EVV6"/>
<keyword evidence="5 6" id="KW-0012">Acyltransferase</keyword>
<evidence type="ECO:0000256" key="5">
    <source>
        <dbReference type="ARBA" id="ARBA00023315"/>
    </source>
</evidence>
<keyword evidence="6" id="KW-0350">Heme biosynthesis</keyword>
<dbReference type="GO" id="GO:0006782">
    <property type="term" value="P:protoporphyrinogen IX biosynthetic process"/>
    <property type="evidence" value="ECO:0007669"/>
    <property type="project" value="UniProtKB-UniRule"/>
</dbReference>
<comment type="catalytic activity">
    <reaction evidence="6">
        <text>succinyl-CoA + glycine + H(+) = 5-aminolevulinate + CO2 + CoA</text>
        <dbReference type="Rhea" id="RHEA:12921"/>
        <dbReference type="ChEBI" id="CHEBI:15378"/>
        <dbReference type="ChEBI" id="CHEBI:16526"/>
        <dbReference type="ChEBI" id="CHEBI:57287"/>
        <dbReference type="ChEBI" id="CHEBI:57292"/>
        <dbReference type="ChEBI" id="CHEBI:57305"/>
        <dbReference type="ChEBI" id="CHEBI:356416"/>
        <dbReference type="EC" id="2.3.1.37"/>
    </reaction>
</comment>
<comment type="similarity">
    <text evidence="2 6">Belongs to the class-II pyridoxal-phosphate-dependent aminotransferase family.</text>
</comment>
<gene>
    <name evidence="8" type="ORF">GPM918_LOCUS29272</name>
    <name evidence="9" type="ORF">SRO942_LOCUS29841</name>
</gene>
<dbReference type="EMBL" id="CAJNOQ010013211">
    <property type="protein sequence ID" value="CAF1316757.1"/>
    <property type="molecule type" value="Genomic_DNA"/>
</dbReference>
<dbReference type="InterPro" id="IPR015424">
    <property type="entry name" value="PyrdxlP-dep_Trfase"/>
</dbReference>
<evidence type="ECO:0000256" key="6">
    <source>
        <dbReference type="RuleBase" id="RU910713"/>
    </source>
</evidence>
<evidence type="ECO:0000256" key="3">
    <source>
        <dbReference type="ARBA" id="ARBA00022679"/>
    </source>
</evidence>
<comment type="pathway">
    <text evidence="6">Porphyrin-containing compound metabolism; protoporphyrin-IX biosynthesis; 5-aminolevulinate from glycine: step 1/1.</text>
</comment>
<reference evidence="8" key="1">
    <citation type="submission" date="2021-02" db="EMBL/GenBank/DDBJ databases">
        <authorList>
            <person name="Nowell W R."/>
        </authorList>
    </citation>
    <scope>NUCLEOTIDE SEQUENCE</scope>
</reference>
<dbReference type="Pfam" id="PF00155">
    <property type="entry name" value="Aminotran_1_2"/>
    <property type="match status" value="1"/>
</dbReference>
<dbReference type="EMBL" id="CAJOBC010045563">
    <property type="protein sequence ID" value="CAF4159247.1"/>
    <property type="molecule type" value="Genomic_DNA"/>
</dbReference>
<feature type="domain" description="Aminotransferase class I/classII large" evidence="7">
    <location>
        <begin position="214"/>
        <end position="563"/>
    </location>
</feature>
<dbReference type="Proteomes" id="UP000681722">
    <property type="component" value="Unassembled WGS sequence"/>
</dbReference>